<dbReference type="Proteomes" id="UP001595855">
    <property type="component" value="Unassembled WGS sequence"/>
</dbReference>
<dbReference type="SUPFAM" id="SSF50475">
    <property type="entry name" value="FMN-binding split barrel"/>
    <property type="match status" value="1"/>
</dbReference>
<dbReference type="SMART" id="SM00903">
    <property type="entry name" value="Flavin_Reduct"/>
    <property type="match status" value="1"/>
</dbReference>
<evidence type="ECO:0000256" key="1">
    <source>
        <dbReference type="ARBA" id="ARBA00023002"/>
    </source>
</evidence>
<name>A0ABV9X7I0_9ACTN</name>
<evidence type="ECO:0000313" key="4">
    <source>
        <dbReference type="Proteomes" id="UP001595855"/>
    </source>
</evidence>
<keyword evidence="1 3" id="KW-0560">Oxidoreductase</keyword>
<sequence length="183" mass="19602">MRTIATGRGNGMTTGATALEAPERAVLDFREAMASFPSGVTLVTTTDAQGRRWGFTATSFCSLSATPPLVLVCLAKDARCHPAFLAAESWAIHVLPEDRTDLAMVFASRDADKFAAADFTVGRRGDPVLADASVVLECAQAARYDGGDHTILVGRVEDIDLRESEPAVYFKRGFHRITHSGGN</sequence>
<accession>A0ABV9X7I0</accession>
<dbReference type="Gene3D" id="2.30.110.10">
    <property type="entry name" value="Electron Transport, Fmn-binding Protein, Chain A"/>
    <property type="match status" value="1"/>
</dbReference>
<gene>
    <name evidence="3" type="ORF">ACFPRC_36940</name>
</gene>
<dbReference type="InterPro" id="IPR050268">
    <property type="entry name" value="NADH-dep_flavin_reductase"/>
</dbReference>
<dbReference type="PANTHER" id="PTHR30466">
    <property type="entry name" value="FLAVIN REDUCTASE"/>
    <property type="match status" value="1"/>
</dbReference>
<evidence type="ECO:0000259" key="2">
    <source>
        <dbReference type="SMART" id="SM00903"/>
    </source>
</evidence>
<evidence type="ECO:0000313" key="3">
    <source>
        <dbReference type="EMBL" id="MFC5020405.1"/>
    </source>
</evidence>
<feature type="domain" description="Flavin reductase like" evidence="2">
    <location>
        <begin position="33"/>
        <end position="176"/>
    </location>
</feature>
<dbReference type="EC" id="1.-.-.-" evidence="3"/>
<proteinExistence type="predicted"/>
<comment type="caution">
    <text evidence="3">The sequence shown here is derived from an EMBL/GenBank/DDBJ whole genome shotgun (WGS) entry which is preliminary data.</text>
</comment>
<dbReference type="Pfam" id="PF01613">
    <property type="entry name" value="Flavin_Reduct"/>
    <property type="match status" value="1"/>
</dbReference>
<reference evidence="4" key="1">
    <citation type="journal article" date="2019" name="Int. J. Syst. Evol. Microbiol.">
        <title>The Global Catalogue of Microorganisms (GCM) 10K type strain sequencing project: providing services to taxonomists for standard genome sequencing and annotation.</title>
        <authorList>
            <consortium name="The Broad Institute Genomics Platform"/>
            <consortium name="The Broad Institute Genome Sequencing Center for Infectious Disease"/>
            <person name="Wu L."/>
            <person name="Ma J."/>
        </authorList>
    </citation>
    <scope>NUCLEOTIDE SEQUENCE [LARGE SCALE GENOMIC DNA]</scope>
    <source>
        <strain evidence="4">CGMCC 4.1542</strain>
    </source>
</reference>
<keyword evidence="4" id="KW-1185">Reference proteome</keyword>
<dbReference type="RefSeq" id="WP_328661888.1">
    <property type="nucleotide sequence ID" value="NZ_BAAATN010000022.1"/>
</dbReference>
<dbReference type="PANTHER" id="PTHR30466:SF1">
    <property type="entry name" value="FMN REDUCTASE (NADH) RUTF"/>
    <property type="match status" value="1"/>
</dbReference>
<dbReference type="InterPro" id="IPR012349">
    <property type="entry name" value="Split_barrel_FMN-bd"/>
</dbReference>
<protein>
    <submittedName>
        <fullName evidence="3">Flavin reductase family protein</fullName>
        <ecNumber evidence="3">1.-.-.-</ecNumber>
    </submittedName>
</protein>
<organism evidence="3 4">
    <name type="scientific">Streptomyces lienomycini</name>
    <dbReference type="NCBI Taxonomy" id="284035"/>
    <lineage>
        <taxon>Bacteria</taxon>
        <taxon>Bacillati</taxon>
        <taxon>Actinomycetota</taxon>
        <taxon>Actinomycetes</taxon>
        <taxon>Kitasatosporales</taxon>
        <taxon>Streptomycetaceae</taxon>
        <taxon>Streptomyces</taxon>
    </lineage>
</organism>
<dbReference type="InterPro" id="IPR002563">
    <property type="entry name" value="Flavin_Rdtase-like_dom"/>
</dbReference>
<dbReference type="GO" id="GO:0016491">
    <property type="term" value="F:oxidoreductase activity"/>
    <property type="evidence" value="ECO:0007669"/>
    <property type="project" value="UniProtKB-KW"/>
</dbReference>
<dbReference type="EMBL" id="JBHSJO010000003">
    <property type="protein sequence ID" value="MFC5020405.1"/>
    <property type="molecule type" value="Genomic_DNA"/>
</dbReference>